<reference evidence="2" key="1">
    <citation type="journal article" date="2020" name="Stud. Mycol.">
        <title>101 Dothideomycetes genomes: a test case for predicting lifestyles and emergence of pathogens.</title>
        <authorList>
            <person name="Haridas S."/>
            <person name="Albert R."/>
            <person name="Binder M."/>
            <person name="Bloem J."/>
            <person name="Labutti K."/>
            <person name="Salamov A."/>
            <person name="Andreopoulos B."/>
            <person name="Baker S."/>
            <person name="Barry K."/>
            <person name="Bills G."/>
            <person name="Bluhm B."/>
            <person name="Cannon C."/>
            <person name="Castanera R."/>
            <person name="Culley D."/>
            <person name="Daum C."/>
            <person name="Ezra D."/>
            <person name="Gonzalez J."/>
            <person name="Henrissat B."/>
            <person name="Kuo A."/>
            <person name="Liang C."/>
            <person name="Lipzen A."/>
            <person name="Lutzoni F."/>
            <person name="Magnuson J."/>
            <person name="Mondo S."/>
            <person name="Nolan M."/>
            <person name="Ohm R."/>
            <person name="Pangilinan J."/>
            <person name="Park H.-J."/>
            <person name="Ramirez L."/>
            <person name="Alfaro M."/>
            <person name="Sun H."/>
            <person name="Tritt A."/>
            <person name="Yoshinaga Y."/>
            <person name="Zwiers L.-H."/>
            <person name="Turgeon B."/>
            <person name="Goodwin S."/>
            <person name="Spatafora J."/>
            <person name="Crous P."/>
            <person name="Grigoriev I."/>
        </authorList>
    </citation>
    <scope>NUCLEOTIDE SEQUENCE</scope>
    <source>
        <strain evidence="2">CBS 175.79</strain>
    </source>
</reference>
<evidence type="ECO:0000313" key="2">
    <source>
        <dbReference type="EMBL" id="KAF2014812.1"/>
    </source>
</evidence>
<sequence length="119" mass="13478">MDGCIGWLFAVVHVILAILFTFVASSAMASRRFGRGSSSRVRFLILANCFLMSTRPLLAYGVWPSQKGRMAFSITLNEPSSLRLMGSLHSLTFSNFYQKTSNETENLITQEWMRDGWIM</sequence>
<keyword evidence="3" id="KW-1185">Reference proteome</keyword>
<dbReference type="AlphaFoldDB" id="A0A6A5XNU4"/>
<name>A0A6A5XNU4_9PLEO</name>
<gene>
    <name evidence="2" type="ORF">BU24DRAFT_222428</name>
</gene>
<keyword evidence="1" id="KW-0812">Transmembrane</keyword>
<protein>
    <submittedName>
        <fullName evidence="2">Uncharacterized protein</fullName>
    </submittedName>
</protein>
<dbReference type="RefSeq" id="XP_033383151.1">
    <property type="nucleotide sequence ID" value="XM_033522073.1"/>
</dbReference>
<dbReference type="Proteomes" id="UP000799778">
    <property type="component" value="Unassembled WGS sequence"/>
</dbReference>
<keyword evidence="1" id="KW-1133">Transmembrane helix</keyword>
<evidence type="ECO:0000256" key="1">
    <source>
        <dbReference type="SAM" id="Phobius"/>
    </source>
</evidence>
<keyword evidence="1" id="KW-0472">Membrane</keyword>
<dbReference type="EMBL" id="ML978070">
    <property type="protein sequence ID" value="KAF2014812.1"/>
    <property type="molecule type" value="Genomic_DNA"/>
</dbReference>
<feature type="transmembrane region" description="Helical" evidence="1">
    <location>
        <begin position="6"/>
        <end position="29"/>
    </location>
</feature>
<dbReference type="GeneID" id="54279470"/>
<feature type="transmembrane region" description="Helical" evidence="1">
    <location>
        <begin position="41"/>
        <end position="63"/>
    </location>
</feature>
<proteinExistence type="predicted"/>
<organism evidence="2 3">
    <name type="scientific">Aaosphaeria arxii CBS 175.79</name>
    <dbReference type="NCBI Taxonomy" id="1450172"/>
    <lineage>
        <taxon>Eukaryota</taxon>
        <taxon>Fungi</taxon>
        <taxon>Dikarya</taxon>
        <taxon>Ascomycota</taxon>
        <taxon>Pezizomycotina</taxon>
        <taxon>Dothideomycetes</taxon>
        <taxon>Pleosporomycetidae</taxon>
        <taxon>Pleosporales</taxon>
        <taxon>Pleosporales incertae sedis</taxon>
        <taxon>Aaosphaeria</taxon>
    </lineage>
</organism>
<evidence type="ECO:0000313" key="3">
    <source>
        <dbReference type="Proteomes" id="UP000799778"/>
    </source>
</evidence>
<accession>A0A6A5XNU4</accession>